<dbReference type="InterPro" id="IPR002823">
    <property type="entry name" value="DUF112_TM"/>
</dbReference>
<feature type="transmembrane region" description="Helical" evidence="1">
    <location>
        <begin position="263"/>
        <end position="286"/>
    </location>
</feature>
<feature type="transmembrane region" description="Helical" evidence="1">
    <location>
        <begin position="63"/>
        <end position="86"/>
    </location>
</feature>
<feature type="transmembrane region" description="Helical" evidence="1">
    <location>
        <begin position="113"/>
        <end position="136"/>
    </location>
</feature>
<feature type="transmembrane region" description="Helical" evidence="1">
    <location>
        <begin position="20"/>
        <end position="51"/>
    </location>
</feature>
<evidence type="ECO:0000259" key="2">
    <source>
        <dbReference type="Pfam" id="PF01970"/>
    </source>
</evidence>
<feature type="transmembrane region" description="Helical" evidence="1">
    <location>
        <begin position="171"/>
        <end position="192"/>
    </location>
</feature>
<feature type="domain" description="DUF112" evidence="2">
    <location>
        <begin position="24"/>
        <end position="443"/>
    </location>
</feature>
<feature type="transmembrane region" description="Helical" evidence="1">
    <location>
        <begin position="148"/>
        <end position="165"/>
    </location>
</feature>
<organism evidence="3">
    <name type="scientific">bioreactor metagenome</name>
    <dbReference type="NCBI Taxonomy" id="1076179"/>
    <lineage>
        <taxon>unclassified sequences</taxon>
        <taxon>metagenomes</taxon>
        <taxon>ecological metagenomes</taxon>
    </lineage>
</organism>
<dbReference type="AlphaFoldDB" id="A0A644TYS8"/>
<sequence>MFGSGELLGLYFDGIPLVFQFNVLLALTIGTTIGIIFGVIPGLSATIGVAIFTPLTYTMSAPVAFAILLGIYCGSVYGGSISAILINIPGTASSVMTRLDGHPLALKGEAGRAIGLATTSSFVGGIISVFLLAFFAPKLASFALQLSAQEYFSICLFGISVIAYISEGSPIKGLISGILGLLLATIGTDPITAYTRFTFGKAEIVGGFEVIPIMVGLFGISEVLKMVENKNSLPLKAEKFSRVKINSFKEILKNITTVIRGSVIGTFIGAVPATGGTIAAIISYGLEKRISKHPETFGKGEERGIIGPESANNAATGGAMIPMLTLGIPGDVVTAILIGALMLHGLAPGPMLFEQNPEIVSSIFIILLLSNILFLVLGLFGAKYFAKVVSWPKPILVSMILCLAIVGTFSVRNSLFDVWVLVIFGLIGYIMNKLGIPTAPLILGFILGGMVEQYLRQSLVLSFGNIFSFFSRPISAISIGLTILTILSPYITKVIKLPRKQK</sequence>
<keyword evidence="1" id="KW-0812">Transmembrane</keyword>
<gene>
    <name evidence="3" type="ORF">SDC9_16553</name>
</gene>
<dbReference type="PANTHER" id="PTHR35342:SF5">
    <property type="entry name" value="TRICARBOXYLIC TRANSPORT PROTEIN"/>
    <property type="match status" value="1"/>
</dbReference>
<feature type="transmembrane region" description="Helical" evidence="1">
    <location>
        <begin position="359"/>
        <end position="382"/>
    </location>
</feature>
<keyword evidence="1" id="KW-1133">Transmembrane helix</keyword>
<accession>A0A644TYS8</accession>
<proteinExistence type="predicted"/>
<feature type="transmembrane region" description="Helical" evidence="1">
    <location>
        <begin position="204"/>
        <end position="224"/>
    </location>
</feature>
<feature type="transmembrane region" description="Helical" evidence="1">
    <location>
        <begin position="418"/>
        <end position="447"/>
    </location>
</feature>
<evidence type="ECO:0000256" key="1">
    <source>
        <dbReference type="SAM" id="Phobius"/>
    </source>
</evidence>
<feature type="transmembrane region" description="Helical" evidence="1">
    <location>
        <begin position="476"/>
        <end position="495"/>
    </location>
</feature>
<feature type="transmembrane region" description="Helical" evidence="1">
    <location>
        <begin position="326"/>
        <end position="347"/>
    </location>
</feature>
<reference evidence="3" key="1">
    <citation type="submission" date="2019-08" db="EMBL/GenBank/DDBJ databases">
        <authorList>
            <person name="Kucharzyk K."/>
            <person name="Murdoch R.W."/>
            <person name="Higgins S."/>
            <person name="Loffler F."/>
        </authorList>
    </citation>
    <scope>NUCLEOTIDE SEQUENCE</scope>
</reference>
<protein>
    <recommendedName>
        <fullName evidence="2">DUF112 domain-containing protein</fullName>
    </recommendedName>
</protein>
<dbReference type="Pfam" id="PF01970">
    <property type="entry name" value="TctA"/>
    <property type="match status" value="1"/>
</dbReference>
<keyword evidence="1" id="KW-0472">Membrane</keyword>
<comment type="caution">
    <text evidence="3">The sequence shown here is derived from an EMBL/GenBank/DDBJ whole genome shotgun (WGS) entry which is preliminary data.</text>
</comment>
<dbReference type="EMBL" id="VSSQ01000055">
    <property type="protein sequence ID" value="MPL70791.1"/>
    <property type="molecule type" value="Genomic_DNA"/>
</dbReference>
<dbReference type="PANTHER" id="PTHR35342">
    <property type="entry name" value="TRICARBOXYLIC TRANSPORT PROTEIN"/>
    <property type="match status" value="1"/>
</dbReference>
<evidence type="ECO:0000313" key="3">
    <source>
        <dbReference type="EMBL" id="MPL70791.1"/>
    </source>
</evidence>
<name>A0A644TYS8_9ZZZZ</name>
<feature type="transmembrane region" description="Helical" evidence="1">
    <location>
        <begin position="394"/>
        <end position="412"/>
    </location>
</feature>